<dbReference type="PATRIC" id="fig|365046.3.peg.653"/>
<dbReference type="EC" id="1.11.1.-" evidence="2"/>
<evidence type="ECO:0000256" key="5">
    <source>
        <dbReference type="SAM" id="SignalP"/>
    </source>
</evidence>
<dbReference type="EMBL" id="CP000245">
    <property type="protein sequence ID" value="AEG91716.1"/>
    <property type="molecule type" value="Genomic_DNA"/>
</dbReference>
<dbReference type="CDD" id="cd08153">
    <property type="entry name" value="srpA_like"/>
    <property type="match status" value="1"/>
</dbReference>
<dbReference type="InterPro" id="IPR011614">
    <property type="entry name" value="Catalase_core"/>
</dbReference>
<sequence>MKKIRGCHALTLACVAIAGGANAQVDGPDTNERLVNVMEKLAGGPHKGHRANHAKGIVVRGVFVPTAAAAALSKAPHFNKGSVPVTARFSNSTGVPSMPDADGNASPRGIALRFHYTERAYTDIVSISYNGFPSATPEQFLDFLNAVARSGPKAAKPTPIERYLAAHPKARQFVTTPKPMPVSFARQSFYGVNAFRFINAQGDKRYIRYQILPVEGEQFIADRDAARLPANHLFDELRARLPREAAQFRLVAQLAQPADPINDGSQVWPTSRETVDLGRIVLTTVVEDSAGAERRLQFNPLILTEGIEPSDDPILLARPEAYTYSIERRSQP</sequence>
<keyword evidence="2 4" id="KW-0408">Iron</keyword>
<dbReference type="Gene3D" id="2.40.180.10">
    <property type="entry name" value="Catalase core domain"/>
    <property type="match status" value="1"/>
</dbReference>
<dbReference type="GO" id="GO:0004096">
    <property type="term" value="F:catalase activity"/>
    <property type="evidence" value="ECO:0007669"/>
    <property type="project" value="InterPro"/>
</dbReference>
<dbReference type="GO" id="GO:0042542">
    <property type="term" value="P:response to hydrogen peroxide"/>
    <property type="evidence" value="ECO:0007669"/>
    <property type="project" value="TreeGrafter"/>
</dbReference>
<keyword evidence="2 4" id="KW-0479">Metal-binding</keyword>
<comment type="cofactor">
    <cofactor evidence="2">
        <name>heme</name>
        <dbReference type="ChEBI" id="CHEBI:30413"/>
    </cofactor>
</comment>
<name>F5XWV5_RAMTT</name>
<gene>
    <name evidence="7" type="ordered locus">Rta_06380</name>
</gene>
<dbReference type="Proteomes" id="UP000008385">
    <property type="component" value="Chromosome"/>
</dbReference>
<dbReference type="GO" id="GO:0042744">
    <property type="term" value="P:hydrogen peroxide catabolic process"/>
    <property type="evidence" value="ECO:0007669"/>
    <property type="project" value="TreeGrafter"/>
</dbReference>
<dbReference type="PIRSF" id="PIRSF000296">
    <property type="entry name" value="SrpA"/>
    <property type="match status" value="1"/>
</dbReference>
<protein>
    <recommendedName>
        <fullName evidence="2">Catalase-related peroxidase</fullName>
        <ecNumber evidence="2">1.11.1.-</ecNumber>
    </recommendedName>
</protein>
<reference evidence="8" key="1">
    <citation type="submission" date="2006-01" db="EMBL/GenBank/DDBJ databases">
        <title>Genome of the cyst-dividing bacterium Ramlibacter tataouinensis.</title>
        <authorList>
            <person name="Barakat M."/>
            <person name="Ortet P."/>
            <person name="De Luca G."/>
            <person name="Jourlin-Castelli C."/>
            <person name="Ansaldi M."/>
            <person name="Py B."/>
            <person name="Fichant G."/>
            <person name="Coutinho P."/>
            <person name="Voulhoux R."/>
            <person name="Bastien O."/>
            <person name="Roy S."/>
            <person name="Marechal E."/>
            <person name="Henrissat B."/>
            <person name="Quentin Y."/>
            <person name="Noirot P."/>
            <person name="Filloux A."/>
            <person name="Mejean V."/>
            <person name="DuBow M."/>
            <person name="Barras F."/>
            <person name="Heulin T."/>
        </authorList>
    </citation>
    <scope>NUCLEOTIDE SEQUENCE [LARGE SCALE GENOMIC DNA]</scope>
    <source>
        <strain evidence="8">ATCC BAA-407 / DSM 14655 / LMG 21543 / TTB310</strain>
    </source>
</reference>
<reference evidence="7 8" key="2">
    <citation type="journal article" date="2011" name="PLoS ONE">
        <title>The Cyst-Dividing Bacterium Ramlibacter tataouinensis TTB310 Genome Reveals a Well-Stocked Toolbox for Adaptation to a Desert Environment.</title>
        <authorList>
            <person name="De Luca G."/>
            <person name="Barakat M."/>
            <person name="Ortet P."/>
            <person name="Fochesato S."/>
            <person name="Jourlin-Castelli C."/>
            <person name="Ansaldi M."/>
            <person name="Py B."/>
            <person name="Fichant G."/>
            <person name="Coutinho P.M."/>
            <person name="Voulhoux R."/>
            <person name="Bastien O."/>
            <person name="Marechal E."/>
            <person name="Henrissat B."/>
            <person name="Quentin Y."/>
            <person name="Noirot P."/>
            <person name="Filloux A."/>
            <person name="Mejean V."/>
            <person name="Dubow M.S."/>
            <person name="Barras F."/>
            <person name="Barbe V."/>
            <person name="Weissenbach J."/>
            <person name="Mihalcescu I."/>
            <person name="Vermeglio A."/>
            <person name="Achouak W."/>
            <person name="Heulin T."/>
        </authorList>
    </citation>
    <scope>NUCLEOTIDE SEQUENCE [LARGE SCALE GENOMIC DNA]</scope>
    <source>
        <strain evidence="8">ATCC BAA-407 / DSM 14655 / LMG 21543 / TTB310</strain>
    </source>
</reference>
<dbReference type="PANTHER" id="PTHR11465">
    <property type="entry name" value="CATALASE"/>
    <property type="match status" value="1"/>
</dbReference>
<feature type="active site" evidence="3">
    <location>
        <position position="53"/>
    </location>
</feature>
<keyword evidence="2 7" id="KW-0575">Peroxidase</keyword>
<feature type="chain" id="PRO_5003335367" description="Catalase-related peroxidase" evidence="5">
    <location>
        <begin position="24"/>
        <end position="332"/>
    </location>
</feature>
<dbReference type="RefSeq" id="WP_013899949.1">
    <property type="nucleotide sequence ID" value="NC_015677.1"/>
</dbReference>
<evidence type="ECO:0000256" key="2">
    <source>
        <dbReference type="PIRNR" id="PIRNR000296"/>
    </source>
</evidence>
<dbReference type="InterPro" id="IPR020835">
    <property type="entry name" value="Catalase_sf"/>
</dbReference>
<comment type="similarity">
    <text evidence="2">Belongs to the catalase family.</text>
</comment>
<evidence type="ECO:0000256" key="1">
    <source>
        <dbReference type="ARBA" id="ARBA00002974"/>
    </source>
</evidence>
<feature type="binding site" description="axial binding residue" evidence="4">
    <location>
        <position position="322"/>
    </location>
    <ligand>
        <name>heme</name>
        <dbReference type="ChEBI" id="CHEBI:30413"/>
    </ligand>
    <ligandPart>
        <name>Fe</name>
        <dbReference type="ChEBI" id="CHEBI:18248"/>
    </ligandPart>
</feature>
<evidence type="ECO:0000313" key="7">
    <source>
        <dbReference type="EMBL" id="AEG91716.1"/>
    </source>
</evidence>
<evidence type="ECO:0000313" key="8">
    <source>
        <dbReference type="Proteomes" id="UP000008385"/>
    </source>
</evidence>
<dbReference type="GO" id="GO:0005737">
    <property type="term" value="C:cytoplasm"/>
    <property type="evidence" value="ECO:0007669"/>
    <property type="project" value="TreeGrafter"/>
</dbReference>
<comment type="function">
    <text evidence="1">Decomposes hydrogen peroxide into water and oxygen; serves to protect cells from the toxic effects of hydrogen peroxide.</text>
</comment>
<dbReference type="GO" id="GO:0020037">
    <property type="term" value="F:heme binding"/>
    <property type="evidence" value="ECO:0007669"/>
    <property type="project" value="InterPro"/>
</dbReference>
<dbReference type="KEGG" id="rta:Rta_06380"/>
<accession>F5XWV5</accession>
<dbReference type="Gene3D" id="1.20.1280.120">
    <property type="match status" value="1"/>
</dbReference>
<dbReference type="Pfam" id="PF00199">
    <property type="entry name" value="Catalase"/>
    <property type="match status" value="1"/>
</dbReference>
<dbReference type="AlphaFoldDB" id="F5XWV5"/>
<dbReference type="GO" id="GO:0046872">
    <property type="term" value="F:metal ion binding"/>
    <property type="evidence" value="ECO:0007669"/>
    <property type="project" value="UniProtKB-KW"/>
</dbReference>
<dbReference type="PROSITE" id="PS51402">
    <property type="entry name" value="CATALASE_3"/>
    <property type="match status" value="1"/>
</dbReference>
<dbReference type="SMART" id="SM01060">
    <property type="entry name" value="Catalase"/>
    <property type="match status" value="1"/>
</dbReference>
<dbReference type="eggNOG" id="COG0753">
    <property type="taxonomic scope" value="Bacteria"/>
</dbReference>
<evidence type="ECO:0000259" key="6">
    <source>
        <dbReference type="SMART" id="SM01060"/>
    </source>
</evidence>
<feature type="signal peptide" evidence="5">
    <location>
        <begin position="1"/>
        <end position="23"/>
    </location>
</feature>
<keyword evidence="8" id="KW-1185">Reference proteome</keyword>
<dbReference type="SUPFAM" id="SSF56634">
    <property type="entry name" value="Heme-dependent catalase-like"/>
    <property type="match status" value="1"/>
</dbReference>
<keyword evidence="5" id="KW-0732">Signal</keyword>
<dbReference type="PANTHER" id="PTHR11465:SF62">
    <property type="entry name" value="CATALASE T"/>
    <property type="match status" value="1"/>
</dbReference>
<dbReference type="OrthoDB" id="255727at2"/>
<dbReference type="HOGENOM" id="CLU_045961_0_0_4"/>
<evidence type="ECO:0000256" key="3">
    <source>
        <dbReference type="PIRSR" id="PIRSR000296-1"/>
    </source>
</evidence>
<dbReference type="STRING" id="365046.Rta_06380"/>
<comment type="function">
    <text evidence="2">Has an organic peroxide-dependent peroxidase activity.</text>
</comment>
<feature type="domain" description="Catalase core" evidence="6">
    <location>
        <begin position="10"/>
        <end position="331"/>
    </location>
</feature>
<keyword evidence="2 4" id="KW-0349">Heme</keyword>
<dbReference type="InterPro" id="IPR018028">
    <property type="entry name" value="Catalase"/>
</dbReference>
<organism evidence="7 8">
    <name type="scientific">Ramlibacter tataouinensis (strain ATCC BAA-407 / DSM 14655 / LMG 21543 / TTB310)</name>
    <dbReference type="NCBI Taxonomy" id="365046"/>
    <lineage>
        <taxon>Bacteria</taxon>
        <taxon>Pseudomonadati</taxon>
        <taxon>Pseudomonadota</taxon>
        <taxon>Betaproteobacteria</taxon>
        <taxon>Burkholderiales</taxon>
        <taxon>Comamonadaceae</taxon>
        <taxon>Ramlibacter</taxon>
    </lineage>
</organism>
<dbReference type="InterPro" id="IPR024168">
    <property type="entry name" value="Catalase_SrpA-type_pred"/>
</dbReference>
<keyword evidence="2" id="KW-0560">Oxidoreductase</keyword>
<proteinExistence type="inferred from homology"/>
<evidence type="ECO:0000256" key="4">
    <source>
        <dbReference type="PIRSR" id="PIRSR000296-2"/>
    </source>
</evidence>